<gene>
    <name evidence="1" type="ORF">H4R26_003393</name>
</gene>
<protein>
    <submittedName>
        <fullName evidence="1">Uncharacterized protein</fullName>
    </submittedName>
</protein>
<dbReference type="EMBL" id="JANBQF010000266">
    <property type="protein sequence ID" value="KAJ2002836.1"/>
    <property type="molecule type" value="Genomic_DNA"/>
</dbReference>
<evidence type="ECO:0000313" key="1">
    <source>
        <dbReference type="EMBL" id="KAJ2002836.1"/>
    </source>
</evidence>
<keyword evidence="2" id="KW-1185">Reference proteome</keyword>
<comment type="caution">
    <text evidence="1">The sequence shown here is derived from an EMBL/GenBank/DDBJ whole genome shotgun (WGS) entry which is preliminary data.</text>
</comment>
<dbReference type="AlphaFoldDB" id="A0A9W8BB89"/>
<reference evidence="1" key="1">
    <citation type="submission" date="2022-07" db="EMBL/GenBank/DDBJ databases">
        <title>Phylogenomic reconstructions and comparative analyses of Kickxellomycotina fungi.</title>
        <authorList>
            <person name="Reynolds N.K."/>
            <person name="Stajich J.E."/>
            <person name="Barry K."/>
            <person name="Grigoriev I.V."/>
            <person name="Crous P."/>
            <person name="Smith M.E."/>
        </authorList>
    </citation>
    <scope>NUCLEOTIDE SEQUENCE</scope>
    <source>
        <strain evidence="1">IMI 214461</strain>
    </source>
</reference>
<sequence>MPGIYSEMGSELGPLPTFISTTTSSSSTYDYSFAVGLSGFDGSITHYFVSYSDPYVSGSVGVGHAQPTPTPVSTTTIVNKGVICDKEFPALLSGLGLDLGVRLNLMIIGIDACIAL</sequence>
<organism evidence="1 2">
    <name type="scientific">Coemansia thaxteri</name>
    <dbReference type="NCBI Taxonomy" id="2663907"/>
    <lineage>
        <taxon>Eukaryota</taxon>
        <taxon>Fungi</taxon>
        <taxon>Fungi incertae sedis</taxon>
        <taxon>Zoopagomycota</taxon>
        <taxon>Kickxellomycotina</taxon>
        <taxon>Kickxellomycetes</taxon>
        <taxon>Kickxellales</taxon>
        <taxon>Kickxellaceae</taxon>
        <taxon>Coemansia</taxon>
    </lineage>
</organism>
<evidence type="ECO:0000313" key="2">
    <source>
        <dbReference type="Proteomes" id="UP001150907"/>
    </source>
</evidence>
<dbReference type="Proteomes" id="UP001150907">
    <property type="component" value="Unassembled WGS sequence"/>
</dbReference>
<proteinExistence type="predicted"/>
<name>A0A9W8BB89_9FUNG</name>
<accession>A0A9W8BB89</accession>
<dbReference type="OrthoDB" id="5594784at2759"/>